<dbReference type="EMBL" id="GGEC01004847">
    <property type="protein sequence ID" value="MBW85330.1"/>
    <property type="molecule type" value="Transcribed_RNA"/>
</dbReference>
<dbReference type="AlphaFoldDB" id="A0A2P2IVU0"/>
<reference evidence="1" key="1">
    <citation type="submission" date="2018-02" db="EMBL/GenBank/DDBJ databases">
        <title>Rhizophora mucronata_Transcriptome.</title>
        <authorList>
            <person name="Meera S.P."/>
            <person name="Sreeshan A."/>
            <person name="Augustine A."/>
        </authorList>
    </citation>
    <scope>NUCLEOTIDE SEQUENCE</scope>
    <source>
        <tissue evidence="1">Leaf</tissue>
    </source>
</reference>
<name>A0A2P2IVU0_RHIMU</name>
<protein>
    <submittedName>
        <fullName evidence="1">Uncharacterized protein</fullName>
    </submittedName>
</protein>
<evidence type="ECO:0000313" key="1">
    <source>
        <dbReference type="EMBL" id="MBW85330.1"/>
    </source>
</evidence>
<proteinExistence type="predicted"/>
<accession>A0A2P2IVU0</accession>
<organism evidence="1">
    <name type="scientific">Rhizophora mucronata</name>
    <name type="common">Asiatic mangrove</name>
    <dbReference type="NCBI Taxonomy" id="61149"/>
    <lineage>
        <taxon>Eukaryota</taxon>
        <taxon>Viridiplantae</taxon>
        <taxon>Streptophyta</taxon>
        <taxon>Embryophyta</taxon>
        <taxon>Tracheophyta</taxon>
        <taxon>Spermatophyta</taxon>
        <taxon>Magnoliopsida</taxon>
        <taxon>eudicotyledons</taxon>
        <taxon>Gunneridae</taxon>
        <taxon>Pentapetalae</taxon>
        <taxon>rosids</taxon>
        <taxon>fabids</taxon>
        <taxon>Malpighiales</taxon>
        <taxon>Rhizophoraceae</taxon>
        <taxon>Rhizophora</taxon>
    </lineage>
</organism>
<sequence length="16" mass="1835">MAFNLFSILLTLLILI</sequence>